<dbReference type="SMART" id="SM00033">
    <property type="entry name" value="CH"/>
    <property type="match status" value="4"/>
</dbReference>
<keyword evidence="10" id="KW-1185">Reference proteome</keyword>
<proteinExistence type="predicted"/>
<keyword evidence="3" id="KW-0963">Cytoplasm</keyword>
<dbReference type="GO" id="GO:0051015">
    <property type="term" value="F:actin filament binding"/>
    <property type="evidence" value="ECO:0007669"/>
    <property type="project" value="InterPro"/>
</dbReference>
<dbReference type="GO" id="GO:0032432">
    <property type="term" value="C:actin filament bundle"/>
    <property type="evidence" value="ECO:0007669"/>
    <property type="project" value="TreeGrafter"/>
</dbReference>
<dbReference type="CDD" id="cd21299">
    <property type="entry name" value="CH_AtFIM_like_rpt3"/>
    <property type="match status" value="1"/>
</dbReference>
<comment type="subcellular location">
    <subcellularLocation>
        <location evidence="1">Cytoplasm</location>
        <location evidence="1">Cytoskeleton</location>
    </subcellularLocation>
</comment>
<feature type="domain" description="Calponin-homology (CH)" evidence="8">
    <location>
        <begin position="254"/>
        <end position="357"/>
    </location>
</feature>
<comment type="subunit">
    <text evidence="2">Interacts with F-actin.</text>
</comment>
<dbReference type="InterPro" id="IPR036872">
    <property type="entry name" value="CH_dom_sf"/>
</dbReference>
<dbReference type="CDD" id="cd21302">
    <property type="entry name" value="CH_AtFIM_like_rpt4"/>
    <property type="match status" value="1"/>
</dbReference>
<evidence type="ECO:0000313" key="9">
    <source>
        <dbReference type="EMBL" id="KAK9222618.1"/>
    </source>
</evidence>
<keyword evidence="5" id="KW-0009">Actin-binding</keyword>
<dbReference type="EMBL" id="JBCGBO010000002">
    <property type="protein sequence ID" value="KAK9222618.1"/>
    <property type="molecule type" value="Genomic_DNA"/>
</dbReference>
<dbReference type="GO" id="GO:0005884">
    <property type="term" value="C:actin filament"/>
    <property type="evidence" value="ECO:0007669"/>
    <property type="project" value="TreeGrafter"/>
</dbReference>
<dbReference type="FunFam" id="1.10.418.10:FF:000031">
    <property type="entry name" value="Fimbrin-2 like"/>
    <property type="match status" value="1"/>
</dbReference>
<dbReference type="InterPro" id="IPR039959">
    <property type="entry name" value="Fimbrin/Plastin"/>
</dbReference>
<sequence length="664" mass="74072">MAGFVGVLVSDPWLQSQFTQVELRTLKSKFISTRSQSGRVTVGDLPPLFAKLKAFSEMFKEDEIKAIMGESHTNMEDEVDFESYLRAYLNLQARAAAKSGGSKNSSSFLKAATTTVHHAINESEKASYVAHINSFLGEDPFLSKYLPIDPSTNALFDLAKDGVLLCKLINVAVPGTIDERAINTKRVLNPWERNENHTLCLNSAKAIGCTVVNIGTQDLVEGRIQLLADLNLKKTPQLVELVDDNNDVEELLGLPPEKVLLKWMNFHLKKAGYEKQVTNFSSDLKDGEAYAHLLNALAPEHCSPATFDTKDPTERASKVIEQAEKMDCKRYLTPKDIVEGSPNLNLAFVAHIFQHRNGLSMDSNKISFAEMMTDDAQTSREERCFRLWINSLGTATYVNNVFEDVRNGWVLLEVLDKVSPGSVSWKQATKPPIKMPFRKVENCNQVVKIGKELNFSLVNVAGNDIVQGNKKLILAFLWQLMRFTMLQLLKNLRTHSQGKEITDTDILNWANRKVKKANRASQIESFKDKNLSNGIFFLELLSAVEPRVVNWSLVTKGETEEDKKLNATYIISVARKLGCSIFLLPEDIMEVNQKMILILTASIMYWSLQQQSDESDDSGIDASSAASGDGEIERTLSGDISNLAINETASDPNPRVSSQVDVEE</sequence>
<evidence type="ECO:0000313" key="10">
    <source>
        <dbReference type="Proteomes" id="UP001428341"/>
    </source>
</evidence>
<dbReference type="InterPro" id="IPR001715">
    <property type="entry name" value="CH_dom"/>
</dbReference>
<evidence type="ECO:0000256" key="7">
    <source>
        <dbReference type="SAM" id="MobiDB-lite"/>
    </source>
</evidence>
<reference evidence="9 10" key="1">
    <citation type="submission" date="2024-05" db="EMBL/GenBank/DDBJ databases">
        <title>Haplotype-resolved chromosome-level genome assembly of Huyou (Citrus changshanensis).</title>
        <authorList>
            <person name="Miao C."/>
            <person name="Chen W."/>
            <person name="Wu Y."/>
            <person name="Wang L."/>
            <person name="Zhao S."/>
            <person name="Grierson D."/>
            <person name="Xu C."/>
            <person name="Chen K."/>
        </authorList>
    </citation>
    <scope>NUCLEOTIDE SEQUENCE [LARGE SCALE GENOMIC DNA]</scope>
    <source>
        <strain evidence="9">01-14</strain>
        <tissue evidence="9">Leaf</tissue>
    </source>
</reference>
<organism evidence="9 10">
    <name type="scientific">Citrus x changshan-huyou</name>
    <dbReference type="NCBI Taxonomy" id="2935761"/>
    <lineage>
        <taxon>Eukaryota</taxon>
        <taxon>Viridiplantae</taxon>
        <taxon>Streptophyta</taxon>
        <taxon>Embryophyta</taxon>
        <taxon>Tracheophyta</taxon>
        <taxon>Spermatophyta</taxon>
        <taxon>Magnoliopsida</taxon>
        <taxon>eudicotyledons</taxon>
        <taxon>Gunneridae</taxon>
        <taxon>Pentapetalae</taxon>
        <taxon>rosids</taxon>
        <taxon>malvids</taxon>
        <taxon>Sapindales</taxon>
        <taxon>Rutaceae</taxon>
        <taxon>Aurantioideae</taxon>
        <taxon>Citrus</taxon>
    </lineage>
</organism>
<dbReference type="Pfam" id="PF00307">
    <property type="entry name" value="CH"/>
    <property type="match status" value="4"/>
</dbReference>
<feature type="domain" description="Calponin-homology (CH)" evidence="8">
    <location>
        <begin position="500"/>
        <end position="608"/>
    </location>
</feature>
<evidence type="ECO:0000256" key="5">
    <source>
        <dbReference type="ARBA" id="ARBA00023203"/>
    </source>
</evidence>
<dbReference type="Gene3D" id="1.10.418.10">
    <property type="entry name" value="Calponin-like domain"/>
    <property type="match status" value="4"/>
</dbReference>
<feature type="region of interest" description="Disordered" evidence="7">
    <location>
        <begin position="643"/>
        <end position="664"/>
    </location>
</feature>
<dbReference type="AlphaFoldDB" id="A0AAP0MXK9"/>
<gene>
    <name evidence="9" type="ORF">WN944_011054</name>
</gene>
<dbReference type="CDD" id="cd21296">
    <property type="entry name" value="CH_AtFIM_like_rpt2"/>
    <property type="match status" value="1"/>
</dbReference>
<name>A0AAP0MXK9_9ROSI</name>
<keyword evidence="6" id="KW-0206">Cytoskeleton</keyword>
<dbReference type="Proteomes" id="UP001428341">
    <property type="component" value="Unassembled WGS sequence"/>
</dbReference>
<dbReference type="SUPFAM" id="SSF47473">
    <property type="entry name" value="EF-hand"/>
    <property type="match status" value="1"/>
</dbReference>
<dbReference type="InterPro" id="IPR011992">
    <property type="entry name" value="EF-hand-dom_pair"/>
</dbReference>
<comment type="caution">
    <text evidence="9">The sequence shown here is derived from an EMBL/GenBank/DDBJ whole genome shotgun (WGS) entry which is preliminary data.</text>
</comment>
<dbReference type="FunFam" id="1.10.418.10:FF:000034">
    <property type="entry name" value="Fimbrin-2 like"/>
    <property type="match status" value="1"/>
</dbReference>
<dbReference type="GO" id="GO:0005737">
    <property type="term" value="C:cytoplasm"/>
    <property type="evidence" value="ECO:0007669"/>
    <property type="project" value="TreeGrafter"/>
</dbReference>
<evidence type="ECO:0000256" key="3">
    <source>
        <dbReference type="ARBA" id="ARBA00022490"/>
    </source>
</evidence>
<keyword evidence="4" id="KW-0677">Repeat</keyword>
<dbReference type="SUPFAM" id="SSF47576">
    <property type="entry name" value="Calponin-homology domain, CH-domain"/>
    <property type="match status" value="1"/>
</dbReference>
<evidence type="ECO:0000256" key="2">
    <source>
        <dbReference type="ARBA" id="ARBA00011385"/>
    </source>
</evidence>
<accession>A0AAP0MXK9</accession>
<evidence type="ECO:0000256" key="1">
    <source>
        <dbReference type="ARBA" id="ARBA00004245"/>
    </source>
</evidence>
<feature type="domain" description="Calponin-homology (CH)" evidence="8">
    <location>
        <begin position="122"/>
        <end position="243"/>
    </location>
</feature>
<dbReference type="GO" id="GO:0051017">
    <property type="term" value="P:actin filament bundle assembly"/>
    <property type="evidence" value="ECO:0007669"/>
    <property type="project" value="InterPro"/>
</dbReference>
<protein>
    <recommendedName>
        <fullName evidence="8">Calponin-homology (CH) domain-containing protein</fullName>
    </recommendedName>
</protein>
<dbReference type="FunFam" id="1.10.418.10:FF:000041">
    <property type="entry name" value="Fimbrin-2 isoform A"/>
    <property type="match status" value="1"/>
</dbReference>
<evidence type="ECO:0000256" key="4">
    <source>
        <dbReference type="ARBA" id="ARBA00022737"/>
    </source>
</evidence>
<dbReference type="PANTHER" id="PTHR19961:SF79">
    <property type="entry name" value="FIMBRIN-5"/>
    <property type="match status" value="1"/>
</dbReference>
<evidence type="ECO:0000259" key="8">
    <source>
        <dbReference type="PROSITE" id="PS50021"/>
    </source>
</evidence>
<evidence type="ECO:0000256" key="6">
    <source>
        <dbReference type="ARBA" id="ARBA00023212"/>
    </source>
</evidence>
<dbReference type="FunFam" id="1.10.418.10:FF:000045">
    <property type="entry name" value="Fimbrin-1 isoform A"/>
    <property type="match status" value="1"/>
</dbReference>
<feature type="domain" description="Calponin-homology (CH)" evidence="8">
    <location>
        <begin position="379"/>
        <end position="485"/>
    </location>
</feature>
<dbReference type="PROSITE" id="PS50021">
    <property type="entry name" value="CH"/>
    <property type="match status" value="4"/>
</dbReference>
<dbReference type="PANTHER" id="PTHR19961">
    <property type="entry name" value="FIMBRIN/PLASTIN"/>
    <property type="match status" value="1"/>
</dbReference>
<dbReference type="GO" id="GO:0051639">
    <property type="term" value="P:actin filament network formation"/>
    <property type="evidence" value="ECO:0007669"/>
    <property type="project" value="TreeGrafter"/>
</dbReference>